<keyword evidence="7" id="KW-0239">DNA-directed DNA polymerase</keyword>
<dbReference type="NCBIfam" id="TIGR00663">
    <property type="entry name" value="dnan"/>
    <property type="match status" value="1"/>
</dbReference>
<dbReference type="GO" id="GO:0005737">
    <property type="term" value="C:cytoplasm"/>
    <property type="evidence" value="ECO:0007669"/>
    <property type="project" value="UniProtKB-SubCell"/>
</dbReference>
<evidence type="ECO:0000256" key="4">
    <source>
        <dbReference type="ARBA" id="ARBA00022679"/>
    </source>
</evidence>
<dbReference type="Pfam" id="PF00712">
    <property type="entry name" value="DNA_pol3_beta"/>
    <property type="match status" value="1"/>
</dbReference>
<keyword evidence="5" id="KW-0548">Nucleotidyltransferase</keyword>
<feature type="domain" description="DNA polymerase III beta sliding clamp N-terminal" evidence="10">
    <location>
        <begin position="25"/>
        <end position="145"/>
    </location>
</feature>
<dbReference type="SUPFAM" id="SSF55979">
    <property type="entry name" value="DNA clamp"/>
    <property type="match status" value="3"/>
</dbReference>
<dbReference type="GO" id="GO:0009360">
    <property type="term" value="C:DNA polymerase III complex"/>
    <property type="evidence" value="ECO:0007669"/>
    <property type="project" value="InterPro"/>
</dbReference>
<dbReference type="AlphaFoldDB" id="A0A1R0X199"/>
<dbReference type="CDD" id="cd00140">
    <property type="entry name" value="beta_clamp"/>
    <property type="match status" value="1"/>
</dbReference>
<dbReference type="GO" id="GO:0008408">
    <property type="term" value="F:3'-5' exonuclease activity"/>
    <property type="evidence" value="ECO:0007669"/>
    <property type="project" value="InterPro"/>
</dbReference>
<reference evidence="12 13" key="1">
    <citation type="submission" date="2016-10" db="EMBL/GenBank/DDBJ databases">
        <title>Paenibacillus species isolates.</title>
        <authorList>
            <person name="Beno S.M."/>
        </authorList>
    </citation>
    <scope>NUCLEOTIDE SEQUENCE [LARGE SCALE GENOMIC DNA]</scope>
    <source>
        <strain evidence="12 13">FSL H7-0604</strain>
    </source>
</reference>
<evidence type="ECO:0000256" key="1">
    <source>
        <dbReference type="ARBA" id="ARBA00004496"/>
    </source>
</evidence>
<feature type="domain" description="DNA polymerase III beta sliding clamp central" evidence="11">
    <location>
        <begin position="166"/>
        <end position="268"/>
    </location>
</feature>
<dbReference type="InterPro" id="IPR022634">
    <property type="entry name" value="DNA_polIII_beta_N"/>
</dbReference>
<evidence type="ECO:0000256" key="5">
    <source>
        <dbReference type="ARBA" id="ARBA00022695"/>
    </source>
</evidence>
<keyword evidence="4" id="KW-0808">Transferase</keyword>
<comment type="subcellular location">
    <subcellularLocation>
        <location evidence="1">Cytoplasm</location>
    </subcellularLocation>
</comment>
<evidence type="ECO:0000313" key="13">
    <source>
        <dbReference type="Proteomes" id="UP000187465"/>
    </source>
</evidence>
<keyword evidence="3" id="KW-0963">Cytoplasm</keyword>
<evidence type="ECO:0000259" key="11">
    <source>
        <dbReference type="Pfam" id="PF02767"/>
    </source>
</evidence>
<keyword evidence="6" id="KW-0235">DNA replication</keyword>
<dbReference type="GO" id="GO:0003677">
    <property type="term" value="F:DNA binding"/>
    <property type="evidence" value="ECO:0007669"/>
    <property type="project" value="UniProtKB-KW"/>
</dbReference>
<gene>
    <name evidence="12" type="ORF">BJP51_27710</name>
</gene>
<dbReference type="InterPro" id="IPR046938">
    <property type="entry name" value="DNA_clamp_sf"/>
</dbReference>
<sequence>MEILLEQRHENHVDEKEEVAVTSEMAFVVDHGALMNALTICGKVIPKSSAIPIMQTIKFDLNGDTLFITAVDVSQSVLQMMEVKNTGGVKGSYLFPAKEGIELIKRLPAGSLTLTRKESSVHVQYGKSGKANLSVLDSDEFPALPVLGKTDMIPISLETLRRAAVTSLFTATDEKTPALNGIHIYNHEGKLGFQATDRHRISRFVSDIPIDTPETFLSSIVPAQNFKQIVDSLKDSVAIQLAVTSTYLILRDKNIVYFGRLIDATFPDLSVAFKGIDQGITITLSKEELDKTLYRALSLDAQNNRVTLEVDTTGEFVVHTQSKNSALTEGFPTAILDANASFPVMKFNGKYLREALLLGNRETKNVQIRVSGSKSPGYLTLEGDPSVTAVLLPCL</sequence>
<dbReference type="GO" id="GO:0003887">
    <property type="term" value="F:DNA-directed DNA polymerase activity"/>
    <property type="evidence" value="ECO:0007669"/>
    <property type="project" value="UniProtKB-KW"/>
</dbReference>
<dbReference type="Gene3D" id="3.70.10.10">
    <property type="match status" value="1"/>
</dbReference>
<keyword evidence="8" id="KW-0238">DNA-binding</keyword>
<evidence type="ECO:0000256" key="2">
    <source>
        <dbReference type="ARBA" id="ARBA00010752"/>
    </source>
</evidence>
<dbReference type="InterPro" id="IPR001001">
    <property type="entry name" value="DNA_polIII_beta"/>
</dbReference>
<organism evidence="12 13">
    <name type="scientific">Paenibacillus odorifer</name>
    <dbReference type="NCBI Taxonomy" id="189426"/>
    <lineage>
        <taxon>Bacteria</taxon>
        <taxon>Bacillati</taxon>
        <taxon>Bacillota</taxon>
        <taxon>Bacilli</taxon>
        <taxon>Bacillales</taxon>
        <taxon>Paenibacillaceae</taxon>
        <taxon>Paenibacillus</taxon>
    </lineage>
</organism>
<comment type="caution">
    <text evidence="12">The sequence shown here is derived from an EMBL/GenBank/DDBJ whole genome shotgun (WGS) entry which is preliminary data.</text>
</comment>
<dbReference type="SMART" id="SM00480">
    <property type="entry name" value="POL3Bc"/>
    <property type="match status" value="1"/>
</dbReference>
<dbReference type="RefSeq" id="WP_076179613.1">
    <property type="nucleotide sequence ID" value="NZ_MKQP01000043.1"/>
</dbReference>
<dbReference type="PANTHER" id="PTHR30478:SF0">
    <property type="entry name" value="BETA SLIDING CLAMP"/>
    <property type="match status" value="1"/>
</dbReference>
<name>A0A1R0X199_9BACL</name>
<protein>
    <recommendedName>
        <fullName evidence="9">DNA polymerase III subunit beta</fullName>
    </recommendedName>
</protein>
<evidence type="ECO:0000256" key="9">
    <source>
        <dbReference type="ARBA" id="ARBA00033275"/>
    </source>
</evidence>
<evidence type="ECO:0000313" key="12">
    <source>
        <dbReference type="EMBL" id="OMD26270.1"/>
    </source>
</evidence>
<dbReference type="Gene3D" id="3.10.150.10">
    <property type="entry name" value="DNA Polymerase III, subunit A, domain 2"/>
    <property type="match status" value="1"/>
</dbReference>
<dbReference type="PANTHER" id="PTHR30478">
    <property type="entry name" value="DNA POLYMERASE III SUBUNIT BETA"/>
    <property type="match status" value="1"/>
</dbReference>
<evidence type="ECO:0000256" key="3">
    <source>
        <dbReference type="ARBA" id="ARBA00022490"/>
    </source>
</evidence>
<evidence type="ECO:0000256" key="8">
    <source>
        <dbReference type="ARBA" id="ARBA00023125"/>
    </source>
</evidence>
<dbReference type="GO" id="GO:0006271">
    <property type="term" value="P:DNA strand elongation involved in DNA replication"/>
    <property type="evidence" value="ECO:0007669"/>
    <property type="project" value="TreeGrafter"/>
</dbReference>
<evidence type="ECO:0000256" key="6">
    <source>
        <dbReference type="ARBA" id="ARBA00022705"/>
    </source>
</evidence>
<proteinExistence type="inferred from homology"/>
<dbReference type="Proteomes" id="UP000187465">
    <property type="component" value="Unassembled WGS sequence"/>
</dbReference>
<evidence type="ECO:0000256" key="7">
    <source>
        <dbReference type="ARBA" id="ARBA00022932"/>
    </source>
</evidence>
<accession>A0A1R0X199</accession>
<dbReference type="Pfam" id="PF02767">
    <property type="entry name" value="DNA_pol3_beta_2"/>
    <property type="match status" value="1"/>
</dbReference>
<dbReference type="InterPro" id="IPR022637">
    <property type="entry name" value="DNA_polIII_beta_cen"/>
</dbReference>
<comment type="similarity">
    <text evidence="2">Belongs to the beta sliding clamp family.</text>
</comment>
<dbReference type="EMBL" id="MKQP01000043">
    <property type="protein sequence ID" value="OMD26270.1"/>
    <property type="molecule type" value="Genomic_DNA"/>
</dbReference>
<evidence type="ECO:0000259" key="10">
    <source>
        <dbReference type="Pfam" id="PF00712"/>
    </source>
</evidence>